<comment type="caution">
    <text evidence="1">The sequence shown here is derived from an EMBL/GenBank/DDBJ whole genome shotgun (WGS) entry which is preliminary data.</text>
</comment>
<accession>A0ABN3GH90</accession>
<dbReference type="InterPro" id="IPR015943">
    <property type="entry name" value="WD40/YVTN_repeat-like_dom_sf"/>
</dbReference>
<dbReference type="Gene3D" id="2.130.10.10">
    <property type="entry name" value="YVTN repeat-like/Quinoprotein amine dehydrogenase"/>
    <property type="match status" value="2"/>
</dbReference>
<sequence>MAVAALIAVAVVVLAWQRPTPTVALPLRPAGEISLPGDSSRFDYASLDADRGLLFIAHLGASQVIEVDVHANRVVRVIDGVDQVHGVLVVPQQHRVYATATAANQLVILDEDTGARLGQAPTSDYPDGLAYDPQHHTIWTTNETGGSETVIDADNGHIRGTVDLASEAGNVAYDPATARMLVDVQTRDVLAVIDPATLTITRRLPLPGCDHNHGLTLDPAHRMAFVACDGNATLLTIDLNRWKVLGTQRVGDDPDVLAYDPSAGRLYVAAESGRLTTLDQHDRRLTVAGRAHLADGAHVVAIDPTTHRSYYPVPHGTTGQPALLSFDSTR</sequence>
<dbReference type="RefSeq" id="WP_425553582.1">
    <property type="nucleotide sequence ID" value="NZ_BAAARV010000031.1"/>
</dbReference>
<dbReference type="SUPFAM" id="SSF51004">
    <property type="entry name" value="C-terminal (heme d1) domain of cytochrome cd1-nitrite reductase"/>
    <property type="match status" value="1"/>
</dbReference>
<gene>
    <name evidence="1" type="ORF">GCM10010170_041780</name>
</gene>
<name>A0ABN3GH90_9ACTN</name>
<reference evidence="1 2" key="1">
    <citation type="journal article" date="2019" name="Int. J. Syst. Evol. Microbiol.">
        <title>The Global Catalogue of Microorganisms (GCM) 10K type strain sequencing project: providing services to taxonomists for standard genome sequencing and annotation.</title>
        <authorList>
            <consortium name="The Broad Institute Genomics Platform"/>
            <consortium name="The Broad Institute Genome Sequencing Center for Infectious Disease"/>
            <person name="Wu L."/>
            <person name="Ma J."/>
        </authorList>
    </citation>
    <scope>NUCLEOTIDE SEQUENCE [LARGE SCALE GENOMIC DNA]</scope>
    <source>
        <strain evidence="1 2">JCM 3272</strain>
    </source>
</reference>
<evidence type="ECO:0000313" key="2">
    <source>
        <dbReference type="Proteomes" id="UP001501444"/>
    </source>
</evidence>
<dbReference type="InterPro" id="IPR051200">
    <property type="entry name" value="Host-pathogen_enzymatic-act"/>
</dbReference>
<evidence type="ECO:0000313" key="1">
    <source>
        <dbReference type="EMBL" id="GAA2351565.1"/>
    </source>
</evidence>
<dbReference type="PANTHER" id="PTHR47197:SF3">
    <property type="entry name" value="DIHYDRO-HEME D1 DEHYDROGENASE"/>
    <property type="match status" value="1"/>
</dbReference>
<dbReference type="Proteomes" id="UP001501444">
    <property type="component" value="Unassembled WGS sequence"/>
</dbReference>
<evidence type="ECO:0008006" key="3">
    <source>
        <dbReference type="Google" id="ProtNLM"/>
    </source>
</evidence>
<dbReference type="PANTHER" id="PTHR47197">
    <property type="entry name" value="PROTEIN NIRF"/>
    <property type="match status" value="1"/>
</dbReference>
<organism evidence="1 2">
    <name type="scientific">Dactylosporangium salmoneum</name>
    <dbReference type="NCBI Taxonomy" id="53361"/>
    <lineage>
        <taxon>Bacteria</taxon>
        <taxon>Bacillati</taxon>
        <taxon>Actinomycetota</taxon>
        <taxon>Actinomycetes</taxon>
        <taxon>Micromonosporales</taxon>
        <taxon>Micromonosporaceae</taxon>
        <taxon>Dactylosporangium</taxon>
    </lineage>
</organism>
<protein>
    <recommendedName>
        <fullName evidence="3">YncE family protein</fullName>
    </recommendedName>
</protein>
<proteinExistence type="predicted"/>
<dbReference type="InterPro" id="IPR011048">
    <property type="entry name" value="Haem_d1_sf"/>
</dbReference>
<dbReference type="EMBL" id="BAAARV010000031">
    <property type="protein sequence ID" value="GAA2351565.1"/>
    <property type="molecule type" value="Genomic_DNA"/>
</dbReference>
<keyword evidence="2" id="KW-1185">Reference proteome</keyword>